<reference evidence="2" key="1">
    <citation type="submission" date="2022-01" db="EMBL/GenBank/DDBJ databases">
        <authorList>
            <person name="Jo J.-H."/>
            <person name="Im W.-T."/>
        </authorList>
    </citation>
    <scope>NUCLEOTIDE SEQUENCE</scope>
    <source>
        <strain evidence="2">I2-34</strain>
    </source>
</reference>
<organism evidence="2 3">
    <name type="scientific">Arthrobacter hankyongi</name>
    <dbReference type="NCBI Taxonomy" id="2904801"/>
    <lineage>
        <taxon>Bacteria</taxon>
        <taxon>Bacillati</taxon>
        <taxon>Actinomycetota</taxon>
        <taxon>Actinomycetes</taxon>
        <taxon>Micrococcales</taxon>
        <taxon>Micrococcaceae</taxon>
        <taxon>Arthrobacter</taxon>
    </lineage>
</organism>
<gene>
    <name evidence="2" type="ORF">LVY72_08585</name>
</gene>
<protein>
    <submittedName>
        <fullName evidence="2">Uncharacterized protein</fullName>
    </submittedName>
</protein>
<dbReference type="RefSeq" id="WP_237819700.1">
    <property type="nucleotide sequence ID" value="NZ_JAKLTQ010000004.1"/>
</dbReference>
<feature type="compositionally biased region" description="Polar residues" evidence="1">
    <location>
        <begin position="9"/>
        <end position="19"/>
    </location>
</feature>
<evidence type="ECO:0000313" key="3">
    <source>
        <dbReference type="Proteomes" id="UP001165368"/>
    </source>
</evidence>
<evidence type="ECO:0000313" key="2">
    <source>
        <dbReference type="EMBL" id="MCG2621972.1"/>
    </source>
</evidence>
<proteinExistence type="predicted"/>
<name>A0ABS9L5M1_9MICC</name>
<sequence length="80" mass="9235">MQIERQSRKGNTAMTNHTDSASKSDALRQGDHVDIHSNGNFRCSGYVEDLMPQLRIVWIRDLRTGERKMLATDEHCIVRH</sequence>
<accession>A0ABS9L5M1</accession>
<comment type="caution">
    <text evidence="2">The sequence shown here is derived from an EMBL/GenBank/DDBJ whole genome shotgun (WGS) entry which is preliminary data.</text>
</comment>
<feature type="compositionally biased region" description="Basic and acidic residues" evidence="1">
    <location>
        <begin position="20"/>
        <end position="34"/>
    </location>
</feature>
<dbReference type="Proteomes" id="UP001165368">
    <property type="component" value="Unassembled WGS sequence"/>
</dbReference>
<feature type="region of interest" description="Disordered" evidence="1">
    <location>
        <begin position="1"/>
        <end position="34"/>
    </location>
</feature>
<keyword evidence="3" id="KW-1185">Reference proteome</keyword>
<dbReference type="EMBL" id="JAKLTQ010000004">
    <property type="protein sequence ID" value="MCG2621972.1"/>
    <property type="molecule type" value="Genomic_DNA"/>
</dbReference>
<evidence type="ECO:0000256" key="1">
    <source>
        <dbReference type="SAM" id="MobiDB-lite"/>
    </source>
</evidence>